<evidence type="ECO:0000259" key="4">
    <source>
        <dbReference type="Pfam" id="PF08241"/>
    </source>
</evidence>
<feature type="domain" description="Methyltransferase type 11" evidence="4">
    <location>
        <begin position="52"/>
        <end position="145"/>
    </location>
</feature>
<evidence type="ECO:0000256" key="1">
    <source>
        <dbReference type="ARBA" id="ARBA00008361"/>
    </source>
</evidence>
<accession>A0ABP9QPR1</accession>
<dbReference type="Gene3D" id="3.40.50.150">
    <property type="entry name" value="Vaccinia Virus protein VP39"/>
    <property type="match status" value="1"/>
</dbReference>
<name>A0ABP9QPR1_9RHOO</name>
<comment type="caution">
    <text evidence="5">The sequence shown here is derived from an EMBL/GenBank/DDBJ whole genome shotgun (WGS) entry which is preliminary data.</text>
</comment>
<dbReference type="InterPro" id="IPR029063">
    <property type="entry name" value="SAM-dependent_MTases_sf"/>
</dbReference>
<dbReference type="PANTHER" id="PTHR44942">
    <property type="entry name" value="METHYLTRANSF_11 DOMAIN-CONTAINING PROTEIN"/>
    <property type="match status" value="1"/>
</dbReference>
<evidence type="ECO:0000256" key="2">
    <source>
        <dbReference type="ARBA" id="ARBA00022603"/>
    </source>
</evidence>
<dbReference type="InterPro" id="IPR051052">
    <property type="entry name" value="Diverse_substrate_MTase"/>
</dbReference>
<dbReference type="RefSeq" id="WP_345532868.1">
    <property type="nucleotide sequence ID" value="NZ_BAABLD010000008.1"/>
</dbReference>
<evidence type="ECO:0000256" key="3">
    <source>
        <dbReference type="ARBA" id="ARBA00022679"/>
    </source>
</evidence>
<dbReference type="GO" id="GO:0032259">
    <property type="term" value="P:methylation"/>
    <property type="evidence" value="ECO:0007669"/>
    <property type="project" value="UniProtKB-KW"/>
</dbReference>
<evidence type="ECO:0000313" key="6">
    <source>
        <dbReference type="Proteomes" id="UP001500547"/>
    </source>
</evidence>
<reference evidence="6" key="1">
    <citation type="journal article" date="2019" name="Int. J. Syst. Evol. Microbiol.">
        <title>The Global Catalogue of Microorganisms (GCM) 10K type strain sequencing project: providing services to taxonomists for standard genome sequencing and annotation.</title>
        <authorList>
            <consortium name="The Broad Institute Genomics Platform"/>
            <consortium name="The Broad Institute Genome Sequencing Center for Infectious Disease"/>
            <person name="Wu L."/>
            <person name="Ma J."/>
        </authorList>
    </citation>
    <scope>NUCLEOTIDE SEQUENCE [LARGE SCALE GENOMIC DNA]</scope>
    <source>
        <strain evidence="6">JCM 18715</strain>
    </source>
</reference>
<comment type="similarity">
    <text evidence="1">Belongs to the methyltransferase superfamily.</text>
</comment>
<proteinExistence type="inferred from homology"/>
<dbReference type="InterPro" id="IPR013216">
    <property type="entry name" value="Methyltransf_11"/>
</dbReference>
<keyword evidence="3" id="KW-0808">Transferase</keyword>
<dbReference type="Pfam" id="PF08241">
    <property type="entry name" value="Methyltransf_11"/>
    <property type="match status" value="1"/>
</dbReference>
<dbReference type="PANTHER" id="PTHR44942:SF4">
    <property type="entry name" value="METHYLTRANSFERASE TYPE 11 DOMAIN-CONTAINING PROTEIN"/>
    <property type="match status" value="1"/>
</dbReference>
<sequence length="269" mass="29291">MQTTKSYTEQARSSVDFGRAALDYRRHRAGFPDALFTRLAVHGIGVAGQRLLDLGTGTGSLARGFALRGCRVTGLDPSENLMAQARELDAEALVSIDYVTARAEDTGLPAQMFDVVAAGQCWHWFDRPRAAAEGWRLLRPGGILLSTHFDWLPLPGSFVAATEQLIRSHNPAWGGHGGHGIHTKEFADFSGAGFHSLQSFSFDVDVPYSHEGWRGRIRASAGISASLPPDAVAAFDAEHSAMLARDFPQERLLAPHRVFALIGYKSFEC</sequence>
<dbReference type="CDD" id="cd02440">
    <property type="entry name" value="AdoMet_MTases"/>
    <property type="match status" value="1"/>
</dbReference>
<gene>
    <name evidence="5" type="ORF">GCM10025770_20750</name>
</gene>
<dbReference type="Proteomes" id="UP001500547">
    <property type="component" value="Unassembled WGS sequence"/>
</dbReference>
<keyword evidence="6" id="KW-1185">Reference proteome</keyword>
<evidence type="ECO:0000313" key="5">
    <source>
        <dbReference type="EMBL" id="GAA5165358.1"/>
    </source>
</evidence>
<keyword evidence="2 5" id="KW-0489">Methyltransferase</keyword>
<dbReference type="EMBL" id="BAABLD010000008">
    <property type="protein sequence ID" value="GAA5165358.1"/>
    <property type="molecule type" value="Genomic_DNA"/>
</dbReference>
<organism evidence="5 6">
    <name type="scientific">Viridibacterium curvum</name>
    <dbReference type="NCBI Taxonomy" id="1101404"/>
    <lineage>
        <taxon>Bacteria</taxon>
        <taxon>Pseudomonadati</taxon>
        <taxon>Pseudomonadota</taxon>
        <taxon>Betaproteobacteria</taxon>
        <taxon>Rhodocyclales</taxon>
        <taxon>Rhodocyclaceae</taxon>
        <taxon>Viridibacterium</taxon>
    </lineage>
</organism>
<protein>
    <submittedName>
        <fullName evidence="5">Class I SAM-dependent methyltransferase</fullName>
    </submittedName>
</protein>
<dbReference type="SUPFAM" id="SSF53335">
    <property type="entry name" value="S-adenosyl-L-methionine-dependent methyltransferases"/>
    <property type="match status" value="1"/>
</dbReference>
<dbReference type="GO" id="GO:0008168">
    <property type="term" value="F:methyltransferase activity"/>
    <property type="evidence" value="ECO:0007669"/>
    <property type="project" value="UniProtKB-KW"/>
</dbReference>